<keyword evidence="1" id="KW-1133">Transmembrane helix</keyword>
<keyword evidence="1" id="KW-0472">Membrane</keyword>
<proteinExistence type="predicted"/>
<reference evidence="2 3" key="1">
    <citation type="submission" date="2016-10" db="EMBL/GenBank/DDBJ databases">
        <authorList>
            <person name="de Groot N.N."/>
        </authorList>
    </citation>
    <scope>NUCLEOTIDE SEQUENCE [LARGE SCALE GENOMIC DNA]</scope>
    <source>
        <strain evidence="2 3">DSM 23042</strain>
    </source>
</reference>
<dbReference type="EMBL" id="FOGU01000012">
    <property type="protein sequence ID" value="SES36313.1"/>
    <property type="molecule type" value="Genomic_DNA"/>
</dbReference>
<protein>
    <submittedName>
        <fullName evidence="2">Uncharacterized protein</fullName>
    </submittedName>
</protein>
<gene>
    <name evidence="2" type="ORF">SAMN04490244_11291</name>
</gene>
<name>A0A1H9WSE4_9RHOB</name>
<dbReference type="Proteomes" id="UP000198885">
    <property type="component" value="Unassembled WGS sequence"/>
</dbReference>
<dbReference type="STRING" id="641238.SAMN04490244_11291"/>
<keyword evidence="1" id="KW-0812">Transmembrane</keyword>
<evidence type="ECO:0000256" key="1">
    <source>
        <dbReference type="SAM" id="Phobius"/>
    </source>
</evidence>
<organism evidence="2 3">
    <name type="scientific">Tranquillimonas rosea</name>
    <dbReference type="NCBI Taxonomy" id="641238"/>
    <lineage>
        <taxon>Bacteria</taxon>
        <taxon>Pseudomonadati</taxon>
        <taxon>Pseudomonadota</taxon>
        <taxon>Alphaproteobacteria</taxon>
        <taxon>Rhodobacterales</taxon>
        <taxon>Roseobacteraceae</taxon>
        <taxon>Tranquillimonas</taxon>
    </lineage>
</organism>
<sequence>MRNCIPKFRTALLAVSGGLVPLAPVAAQAYVGPGAGLTAIGTMIALIAALLLAVVGFVWYPIKRLMRSRKAPNDPAARTTGPRQ</sequence>
<dbReference type="RefSeq" id="WP_235859925.1">
    <property type="nucleotide sequence ID" value="NZ_FOGU01000012.1"/>
</dbReference>
<dbReference type="AlphaFoldDB" id="A0A1H9WSE4"/>
<evidence type="ECO:0000313" key="3">
    <source>
        <dbReference type="Proteomes" id="UP000198885"/>
    </source>
</evidence>
<keyword evidence="3" id="KW-1185">Reference proteome</keyword>
<accession>A0A1H9WSE4</accession>
<feature type="transmembrane region" description="Helical" evidence="1">
    <location>
        <begin position="37"/>
        <end position="60"/>
    </location>
</feature>
<evidence type="ECO:0000313" key="2">
    <source>
        <dbReference type="EMBL" id="SES36313.1"/>
    </source>
</evidence>